<evidence type="ECO:0000313" key="2">
    <source>
        <dbReference type="EMBL" id="KAL3319668.1"/>
    </source>
</evidence>
<protein>
    <recommendedName>
        <fullName evidence="1">Eph LBD domain-containing protein</fullName>
    </recommendedName>
</protein>
<evidence type="ECO:0000313" key="3">
    <source>
        <dbReference type="Proteomes" id="UP001626550"/>
    </source>
</evidence>
<dbReference type="InterPro" id="IPR008979">
    <property type="entry name" value="Galactose-bd-like_sf"/>
</dbReference>
<dbReference type="Gene3D" id="2.60.40.1770">
    <property type="entry name" value="ephrin a2 ectodomain"/>
    <property type="match status" value="1"/>
</dbReference>
<proteinExistence type="predicted"/>
<gene>
    <name evidence="2" type="ORF">Ciccas_001656</name>
</gene>
<dbReference type="Pfam" id="PF01404">
    <property type="entry name" value="Ephrin_lbd"/>
    <property type="match status" value="1"/>
</dbReference>
<dbReference type="Proteomes" id="UP001626550">
    <property type="component" value="Unassembled WGS sequence"/>
</dbReference>
<dbReference type="EMBL" id="JBJKFK010000112">
    <property type="protein sequence ID" value="KAL3319668.1"/>
    <property type="molecule type" value="Genomic_DNA"/>
</dbReference>
<sequence length="265" mass="29437">MVVVDVILDTSEDNWGGWRKNTEKLEGWRKLSEPGTGQSIFGSCPEEKSEAHWLLSDNFVMHEALFINIEMWFKVKACVNGTNTCSSRPFQLFLSSTGFTSTSSSSAMQEKELTNSTQLTLAGRSAASEPGLQKWSFTLQTRDANFKMAIKNEDSCVMIHRILMYHYFCPASSINYLELPRTASGSPLQSPLEIRGKCVNGAVPVITAGRPLRHIVLSYYCLPDGQWKPLGSFSRGCTCNSGFESDLFNSSCRGKHNLPINIALD</sequence>
<feature type="domain" description="Eph LBD" evidence="1">
    <location>
        <begin position="1"/>
        <end position="174"/>
    </location>
</feature>
<keyword evidence="3" id="KW-1185">Reference proteome</keyword>
<dbReference type="AlphaFoldDB" id="A0ABD2QJE0"/>
<dbReference type="SUPFAM" id="SSF49785">
    <property type="entry name" value="Galactose-binding domain-like"/>
    <property type="match status" value="1"/>
</dbReference>
<comment type="caution">
    <text evidence="2">The sequence shown here is derived from an EMBL/GenBank/DDBJ whole genome shotgun (WGS) entry which is preliminary data.</text>
</comment>
<dbReference type="Gene3D" id="2.60.120.260">
    <property type="entry name" value="Galactose-binding domain-like"/>
    <property type="match status" value="1"/>
</dbReference>
<evidence type="ECO:0000259" key="1">
    <source>
        <dbReference type="PROSITE" id="PS51550"/>
    </source>
</evidence>
<dbReference type="InterPro" id="IPR001090">
    <property type="entry name" value="Ephrin_rcpt_lig-bd_dom"/>
</dbReference>
<reference evidence="2 3" key="1">
    <citation type="submission" date="2024-11" db="EMBL/GenBank/DDBJ databases">
        <title>Adaptive evolution of stress response genes in parasites aligns with host niche diversity.</title>
        <authorList>
            <person name="Hahn C."/>
            <person name="Resl P."/>
        </authorList>
    </citation>
    <scope>NUCLEOTIDE SEQUENCE [LARGE SCALE GENOMIC DNA]</scope>
    <source>
        <strain evidence="2">EGGRZ-B1_66</strain>
        <tissue evidence="2">Body</tissue>
    </source>
</reference>
<dbReference type="PROSITE" id="PS51550">
    <property type="entry name" value="EPH_LBD"/>
    <property type="match status" value="1"/>
</dbReference>
<accession>A0ABD2QJE0</accession>
<name>A0ABD2QJE0_9PLAT</name>
<organism evidence="2 3">
    <name type="scientific">Cichlidogyrus casuarinus</name>
    <dbReference type="NCBI Taxonomy" id="1844966"/>
    <lineage>
        <taxon>Eukaryota</taxon>
        <taxon>Metazoa</taxon>
        <taxon>Spiralia</taxon>
        <taxon>Lophotrochozoa</taxon>
        <taxon>Platyhelminthes</taxon>
        <taxon>Monogenea</taxon>
        <taxon>Monopisthocotylea</taxon>
        <taxon>Dactylogyridea</taxon>
        <taxon>Ancyrocephalidae</taxon>
        <taxon>Cichlidogyrus</taxon>
    </lineage>
</organism>